<dbReference type="GO" id="GO:0005634">
    <property type="term" value="C:nucleus"/>
    <property type="evidence" value="ECO:0007669"/>
    <property type="project" value="UniProtKB-SubCell"/>
</dbReference>
<keyword evidence="7" id="KW-0963">Cytoplasm</keyword>
<dbReference type="STRING" id="78915.A0A4P9XXV4"/>
<dbReference type="PANTHER" id="PTHR10655:SF17">
    <property type="entry name" value="LYSOPHOSPHOLIPASE-LIKE PROTEIN 1"/>
    <property type="match status" value="1"/>
</dbReference>
<dbReference type="OrthoDB" id="2418081at2759"/>
<keyword evidence="10" id="KW-0443">Lipid metabolism</keyword>
<evidence type="ECO:0000256" key="7">
    <source>
        <dbReference type="ARBA" id="ARBA00022490"/>
    </source>
</evidence>
<dbReference type="GO" id="GO:0005737">
    <property type="term" value="C:cytoplasm"/>
    <property type="evidence" value="ECO:0007669"/>
    <property type="project" value="UniProtKB-SubCell"/>
</dbReference>
<dbReference type="GO" id="GO:0052689">
    <property type="term" value="F:carboxylic ester hydrolase activity"/>
    <property type="evidence" value="ECO:0007669"/>
    <property type="project" value="UniProtKB-KW"/>
</dbReference>
<dbReference type="AlphaFoldDB" id="A0A4P9XXV4"/>
<keyword evidence="17" id="KW-1185">Reference proteome</keyword>
<evidence type="ECO:0000256" key="3">
    <source>
        <dbReference type="ARBA" id="ARBA00006499"/>
    </source>
</evidence>
<evidence type="ECO:0000313" key="17">
    <source>
        <dbReference type="Proteomes" id="UP000271241"/>
    </source>
</evidence>
<dbReference type="InterPro" id="IPR003140">
    <property type="entry name" value="PLipase/COase/thioEstase"/>
</dbReference>
<dbReference type="Pfam" id="PF02230">
    <property type="entry name" value="Abhydrolase_2"/>
    <property type="match status" value="1"/>
</dbReference>
<organism evidence="16 17">
    <name type="scientific">Thamnocephalis sphaerospora</name>
    <dbReference type="NCBI Taxonomy" id="78915"/>
    <lineage>
        <taxon>Eukaryota</taxon>
        <taxon>Fungi</taxon>
        <taxon>Fungi incertae sedis</taxon>
        <taxon>Zoopagomycota</taxon>
        <taxon>Zoopagomycotina</taxon>
        <taxon>Zoopagomycetes</taxon>
        <taxon>Zoopagales</taxon>
        <taxon>Sigmoideomycetaceae</taxon>
        <taxon>Thamnocephalis</taxon>
    </lineage>
</organism>
<evidence type="ECO:0000256" key="14">
    <source>
        <dbReference type="ARBA" id="ARBA00047337"/>
    </source>
</evidence>
<sequence length="225" mass="24153">MPGTSSVSSPRKKHTATVFFMHGLGDSGAGWAPVTEELRTLLPHVKFVLPNAPARPVTLNFGMSMPAWYDIHSLADMDQDEDEAGMLASSLKISHMIRDEVHAGIPSNRIVVGGFSQGGAMSLLCGLSSEHKLAGIVNLSGYLPLRTKIFAMASEANKKTPLLMAHGDADEVVAYKFSTLSAQTLQKAGYPVTFKAYGGMGHATCPQEIGDLLRFLNEVIPDQPE</sequence>
<dbReference type="Gene3D" id="3.40.50.1820">
    <property type="entry name" value="alpha/beta hydrolase"/>
    <property type="match status" value="1"/>
</dbReference>
<dbReference type="GO" id="GO:0006631">
    <property type="term" value="P:fatty acid metabolic process"/>
    <property type="evidence" value="ECO:0007669"/>
    <property type="project" value="UniProtKB-KW"/>
</dbReference>
<gene>
    <name evidence="16" type="ORF">THASP1DRAFT_33892</name>
</gene>
<evidence type="ECO:0000256" key="1">
    <source>
        <dbReference type="ARBA" id="ARBA00004123"/>
    </source>
</evidence>
<keyword evidence="9" id="KW-0276">Fatty acid metabolism</keyword>
<protein>
    <recommendedName>
        <fullName evidence="5">Acyl-protein thioesterase 1</fullName>
        <ecNumber evidence="4">3.1.2.22</ecNumber>
    </recommendedName>
    <alternativeName>
        <fullName evidence="13">Palmitoyl-protein hydrolase</fullName>
    </alternativeName>
</protein>
<dbReference type="FunFam" id="3.40.50.1820:FF:000276">
    <property type="entry name" value="Acyl-protein thioesterase 1"/>
    <property type="match status" value="1"/>
</dbReference>
<evidence type="ECO:0000259" key="15">
    <source>
        <dbReference type="Pfam" id="PF02230"/>
    </source>
</evidence>
<keyword evidence="11" id="KW-0539">Nucleus</keyword>
<dbReference type="GO" id="GO:0008474">
    <property type="term" value="F:palmitoyl-(protein) hydrolase activity"/>
    <property type="evidence" value="ECO:0007669"/>
    <property type="project" value="UniProtKB-EC"/>
</dbReference>
<evidence type="ECO:0000256" key="5">
    <source>
        <dbReference type="ARBA" id="ARBA00014923"/>
    </source>
</evidence>
<comment type="function">
    <text evidence="12">Hydrolyzes fatty acids from S-acylated cysteine residues in proteins with a strong preference for palmitoylated G-alpha proteins over other acyl substrates. Mediates the deacylation of G-alpha proteins such as GPA1 in vivo, but has weak or no activity toward palmitoylated Ras proteins. Has weak lysophospholipase activity in vitro; however such activity may not exist in vivo.</text>
</comment>
<name>A0A4P9XXV4_9FUNG</name>
<evidence type="ECO:0000313" key="16">
    <source>
        <dbReference type="EMBL" id="RKP11177.1"/>
    </source>
</evidence>
<reference evidence="17" key="1">
    <citation type="journal article" date="2018" name="Nat. Microbiol.">
        <title>Leveraging single-cell genomics to expand the fungal tree of life.</title>
        <authorList>
            <person name="Ahrendt S.R."/>
            <person name="Quandt C.A."/>
            <person name="Ciobanu D."/>
            <person name="Clum A."/>
            <person name="Salamov A."/>
            <person name="Andreopoulos B."/>
            <person name="Cheng J.F."/>
            <person name="Woyke T."/>
            <person name="Pelin A."/>
            <person name="Henrissat B."/>
            <person name="Reynolds N.K."/>
            <person name="Benny G.L."/>
            <person name="Smith M.E."/>
            <person name="James T.Y."/>
            <person name="Grigoriev I.V."/>
        </authorList>
    </citation>
    <scope>NUCLEOTIDE SEQUENCE [LARGE SCALE GENOMIC DNA]</scope>
    <source>
        <strain evidence="17">RSA 1356</strain>
    </source>
</reference>
<evidence type="ECO:0000256" key="10">
    <source>
        <dbReference type="ARBA" id="ARBA00023098"/>
    </source>
</evidence>
<dbReference type="EMBL" id="KZ992424">
    <property type="protein sequence ID" value="RKP11177.1"/>
    <property type="molecule type" value="Genomic_DNA"/>
</dbReference>
<evidence type="ECO:0000256" key="9">
    <source>
        <dbReference type="ARBA" id="ARBA00022832"/>
    </source>
</evidence>
<dbReference type="EC" id="3.1.2.22" evidence="4"/>
<comment type="subcellular location">
    <subcellularLocation>
        <location evidence="2">Cytoplasm</location>
    </subcellularLocation>
    <subcellularLocation>
        <location evidence="1">Nucleus</location>
    </subcellularLocation>
</comment>
<dbReference type="InterPro" id="IPR029058">
    <property type="entry name" value="AB_hydrolase_fold"/>
</dbReference>
<dbReference type="SUPFAM" id="SSF53474">
    <property type="entry name" value="alpha/beta-Hydrolases"/>
    <property type="match status" value="1"/>
</dbReference>
<dbReference type="InterPro" id="IPR050565">
    <property type="entry name" value="LYPA1-2/EST-like"/>
</dbReference>
<dbReference type="PANTHER" id="PTHR10655">
    <property type="entry name" value="LYSOPHOSPHOLIPASE-RELATED"/>
    <property type="match status" value="1"/>
</dbReference>
<proteinExistence type="inferred from homology"/>
<accession>A0A4P9XXV4</accession>
<evidence type="ECO:0000256" key="6">
    <source>
        <dbReference type="ARBA" id="ARBA00022487"/>
    </source>
</evidence>
<keyword evidence="8" id="KW-0378">Hydrolase</keyword>
<dbReference type="Proteomes" id="UP000271241">
    <property type="component" value="Unassembled WGS sequence"/>
</dbReference>
<evidence type="ECO:0000256" key="2">
    <source>
        <dbReference type="ARBA" id="ARBA00004496"/>
    </source>
</evidence>
<evidence type="ECO:0000256" key="8">
    <source>
        <dbReference type="ARBA" id="ARBA00022801"/>
    </source>
</evidence>
<comment type="similarity">
    <text evidence="3">Belongs to the AB hydrolase superfamily. AB hydrolase 2 family.</text>
</comment>
<feature type="domain" description="Phospholipase/carboxylesterase/thioesterase" evidence="15">
    <location>
        <begin position="5"/>
        <end position="219"/>
    </location>
</feature>
<evidence type="ECO:0000256" key="13">
    <source>
        <dbReference type="ARBA" id="ARBA00031195"/>
    </source>
</evidence>
<evidence type="ECO:0000256" key="11">
    <source>
        <dbReference type="ARBA" id="ARBA00023242"/>
    </source>
</evidence>
<evidence type="ECO:0000256" key="12">
    <source>
        <dbReference type="ARBA" id="ARBA00029392"/>
    </source>
</evidence>
<evidence type="ECO:0000256" key="4">
    <source>
        <dbReference type="ARBA" id="ARBA00012423"/>
    </source>
</evidence>
<keyword evidence="6" id="KW-0719">Serine esterase</keyword>
<comment type="catalytic activity">
    <reaction evidence="14">
        <text>S-hexadecanoyl-L-cysteinyl-[protein] + H2O = L-cysteinyl-[protein] + hexadecanoate + H(+)</text>
        <dbReference type="Rhea" id="RHEA:19233"/>
        <dbReference type="Rhea" id="RHEA-COMP:10131"/>
        <dbReference type="Rhea" id="RHEA-COMP:11032"/>
        <dbReference type="ChEBI" id="CHEBI:7896"/>
        <dbReference type="ChEBI" id="CHEBI:15377"/>
        <dbReference type="ChEBI" id="CHEBI:15378"/>
        <dbReference type="ChEBI" id="CHEBI:29950"/>
        <dbReference type="ChEBI" id="CHEBI:74151"/>
        <dbReference type="EC" id="3.1.2.22"/>
    </reaction>
</comment>